<dbReference type="NCBIfam" id="TIGR00199">
    <property type="entry name" value="PncC_domain"/>
    <property type="match status" value="1"/>
</dbReference>
<dbReference type="Pfam" id="PF00994">
    <property type="entry name" value="MoCF_biosynth"/>
    <property type="match status" value="1"/>
</dbReference>
<organism evidence="3 4">
    <name type="scientific">Ancylomarina euxinus</name>
    <dbReference type="NCBI Taxonomy" id="2283627"/>
    <lineage>
        <taxon>Bacteria</taxon>
        <taxon>Pseudomonadati</taxon>
        <taxon>Bacteroidota</taxon>
        <taxon>Bacteroidia</taxon>
        <taxon>Marinilabiliales</taxon>
        <taxon>Marinifilaceae</taxon>
        <taxon>Ancylomarina</taxon>
    </lineage>
</organism>
<dbReference type="InterPro" id="IPR036653">
    <property type="entry name" value="CinA-like_C"/>
</dbReference>
<dbReference type="PIRSF" id="PIRSF006728">
    <property type="entry name" value="CinA"/>
    <property type="match status" value="1"/>
</dbReference>
<evidence type="ECO:0000313" key="4">
    <source>
        <dbReference type="Proteomes" id="UP000285794"/>
    </source>
</evidence>
<dbReference type="SUPFAM" id="SSF53218">
    <property type="entry name" value="Molybdenum cofactor biosynthesis proteins"/>
    <property type="match status" value="1"/>
</dbReference>
<comment type="caution">
    <text evidence="3">The sequence shown here is derived from an EMBL/GenBank/DDBJ whole genome shotgun (WGS) entry which is preliminary data.</text>
</comment>
<dbReference type="InterPro" id="IPR041424">
    <property type="entry name" value="CinA_KH"/>
</dbReference>
<name>A0A425Y1I9_9BACT</name>
<keyword evidence="4" id="KW-1185">Reference proteome</keyword>
<dbReference type="HAMAP" id="MF_00226_B">
    <property type="entry name" value="CinA_B"/>
    <property type="match status" value="1"/>
</dbReference>
<dbReference type="SUPFAM" id="SSF142433">
    <property type="entry name" value="CinA-like"/>
    <property type="match status" value="1"/>
</dbReference>
<comment type="similarity">
    <text evidence="1">Belongs to the CinA family.</text>
</comment>
<dbReference type="NCBIfam" id="TIGR00177">
    <property type="entry name" value="molyb_syn"/>
    <property type="match status" value="1"/>
</dbReference>
<proteinExistence type="inferred from homology"/>
<reference evidence="3 4" key="1">
    <citation type="submission" date="2018-07" db="EMBL/GenBank/DDBJ databases">
        <title>Draft genome sequence of Ancylomarina sp. M1P.</title>
        <authorList>
            <person name="Yadav S."/>
            <person name="Villanueva L."/>
            <person name="Damste J.S.S."/>
        </authorList>
    </citation>
    <scope>NUCLEOTIDE SEQUENCE [LARGE SCALE GENOMIC DNA]</scope>
    <source>
        <strain evidence="3 4">M1P</strain>
    </source>
</reference>
<evidence type="ECO:0000256" key="1">
    <source>
        <dbReference type="HAMAP-Rule" id="MF_00226"/>
    </source>
</evidence>
<dbReference type="NCBIfam" id="NF001813">
    <property type="entry name" value="PRK00549.1"/>
    <property type="match status" value="1"/>
</dbReference>
<dbReference type="Proteomes" id="UP000285794">
    <property type="component" value="Unassembled WGS sequence"/>
</dbReference>
<dbReference type="InterPro" id="IPR050101">
    <property type="entry name" value="CinA"/>
</dbReference>
<dbReference type="InterPro" id="IPR036425">
    <property type="entry name" value="MoaB/Mog-like_dom_sf"/>
</dbReference>
<accession>A0A425Y1I9</accession>
<dbReference type="CDD" id="cd00885">
    <property type="entry name" value="cinA"/>
    <property type="match status" value="1"/>
</dbReference>
<dbReference type="NCBIfam" id="TIGR00200">
    <property type="entry name" value="cinA_nterm"/>
    <property type="match status" value="1"/>
</dbReference>
<evidence type="ECO:0000313" key="3">
    <source>
        <dbReference type="EMBL" id="RRG21814.1"/>
    </source>
</evidence>
<dbReference type="Pfam" id="PF18146">
    <property type="entry name" value="CinA_KH"/>
    <property type="match status" value="1"/>
</dbReference>
<sequence length="418" mass="45464">MQAEIITIGDEILIGQIVDTNSAWMSKELNAIGISVNRITSISDTKDAIVSSIEEAISRVDLVLMTGGLGPTNDDITKKTLSDYFACELVQDEGLYAKIEERLARYKIGMNAFNREQALVPEGARIIPNDFGTAPCMWFSRDNKHVISMPGVPFEMKNIMQSRLLPILSEEFDCPYVLHQTVMVQGLGESVLAEILQDWEAKLPSVVKLAYLPSPGVVRLRMSLLGDDESELKAIVENQLKGLKAILGERIFAFDDEKIEQVIANLLLDKKKTVSTAESCTGGNMAHMLTSMAGSSAYFKGSVVAYSNEVKASVLGVNTNSLEEFGAVSQQVVEQMATGACKAIGTDYAIATSGIAGPDGGTEEKPVGTVWIAIATADKVISEKFVFSKERGRNIRMASLAGFNMLRKMILNVEKMMG</sequence>
<feature type="domain" description="MoaB/Mog" evidence="2">
    <location>
        <begin position="4"/>
        <end position="170"/>
    </location>
</feature>
<dbReference type="AlphaFoldDB" id="A0A425Y1I9"/>
<dbReference type="InterPro" id="IPR001453">
    <property type="entry name" value="MoaB/Mog_dom"/>
</dbReference>
<dbReference type="OrthoDB" id="9801454at2"/>
<dbReference type="Gene3D" id="3.90.950.20">
    <property type="entry name" value="CinA-like"/>
    <property type="match status" value="1"/>
</dbReference>
<dbReference type="RefSeq" id="WP_125030498.1">
    <property type="nucleotide sequence ID" value="NZ_JAPXVP010000007.1"/>
</dbReference>
<dbReference type="InterPro" id="IPR008135">
    <property type="entry name" value="Competence-induced_CinA"/>
</dbReference>
<dbReference type="Pfam" id="PF02464">
    <property type="entry name" value="CinA"/>
    <property type="match status" value="1"/>
</dbReference>
<dbReference type="PANTHER" id="PTHR13939">
    <property type="entry name" value="NICOTINAMIDE-NUCLEOTIDE AMIDOHYDROLASE PNCC"/>
    <property type="match status" value="1"/>
</dbReference>
<dbReference type="PANTHER" id="PTHR13939:SF0">
    <property type="entry name" value="NMN AMIDOHYDROLASE-LIKE PROTEIN YFAY"/>
    <property type="match status" value="1"/>
</dbReference>
<protein>
    <recommendedName>
        <fullName evidence="1">CinA-like protein</fullName>
    </recommendedName>
</protein>
<dbReference type="EMBL" id="QQWG01000007">
    <property type="protein sequence ID" value="RRG21814.1"/>
    <property type="molecule type" value="Genomic_DNA"/>
</dbReference>
<dbReference type="InterPro" id="IPR008136">
    <property type="entry name" value="CinA_C"/>
</dbReference>
<evidence type="ECO:0000259" key="2">
    <source>
        <dbReference type="SMART" id="SM00852"/>
    </source>
</evidence>
<dbReference type="SMART" id="SM00852">
    <property type="entry name" value="MoCF_biosynth"/>
    <property type="match status" value="1"/>
</dbReference>
<gene>
    <name evidence="3" type="ORF">DWB61_08645</name>
</gene>
<dbReference type="Gene3D" id="3.40.980.10">
    <property type="entry name" value="MoaB/Mog-like domain"/>
    <property type="match status" value="1"/>
</dbReference>